<dbReference type="AlphaFoldDB" id="A0A834L5M7"/>
<dbReference type="EMBL" id="WJXA01000087">
    <property type="protein sequence ID" value="KAF7116208.1"/>
    <property type="molecule type" value="Genomic_DNA"/>
</dbReference>
<evidence type="ECO:0000313" key="2">
    <source>
        <dbReference type="EMBL" id="KAF7137508.1"/>
    </source>
</evidence>
<evidence type="ECO:0000313" key="1">
    <source>
        <dbReference type="EMBL" id="KAF7116208.1"/>
    </source>
</evidence>
<dbReference type="OrthoDB" id="1813981at2759"/>
<gene>
    <name evidence="2" type="ORF">RHSIM_Rhsim07G0231800</name>
    <name evidence="1" type="ORF">RHSIM_RhsimUnG0035200</name>
</gene>
<comment type="caution">
    <text evidence="1">The sequence shown here is derived from an EMBL/GenBank/DDBJ whole genome shotgun (WGS) entry which is preliminary data.</text>
</comment>
<keyword evidence="3" id="KW-1185">Reference proteome</keyword>
<reference evidence="1" key="1">
    <citation type="submission" date="2019-11" db="EMBL/GenBank/DDBJ databases">
        <authorList>
            <person name="Liu Y."/>
            <person name="Hou J."/>
            <person name="Li T.-Q."/>
            <person name="Guan C.-H."/>
            <person name="Wu X."/>
            <person name="Wu H.-Z."/>
            <person name="Ling F."/>
            <person name="Zhang R."/>
            <person name="Shi X.-G."/>
            <person name="Ren J.-P."/>
            <person name="Chen E.-F."/>
            <person name="Sun J.-M."/>
        </authorList>
    </citation>
    <scope>NUCLEOTIDE SEQUENCE</scope>
    <source>
        <strain evidence="1">Adult_tree_wgs_1</strain>
        <tissue evidence="1">Leaves</tissue>
    </source>
</reference>
<name>A0A834L5M7_RHOSS</name>
<proteinExistence type="predicted"/>
<dbReference type="Proteomes" id="UP000626092">
    <property type="component" value="Unassembled WGS sequence"/>
</dbReference>
<organism evidence="1 3">
    <name type="scientific">Rhododendron simsii</name>
    <name type="common">Sims's rhododendron</name>
    <dbReference type="NCBI Taxonomy" id="118357"/>
    <lineage>
        <taxon>Eukaryota</taxon>
        <taxon>Viridiplantae</taxon>
        <taxon>Streptophyta</taxon>
        <taxon>Embryophyta</taxon>
        <taxon>Tracheophyta</taxon>
        <taxon>Spermatophyta</taxon>
        <taxon>Magnoliopsida</taxon>
        <taxon>eudicotyledons</taxon>
        <taxon>Gunneridae</taxon>
        <taxon>Pentapetalae</taxon>
        <taxon>asterids</taxon>
        <taxon>Ericales</taxon>
        <taxon>Ericaceae</taxon>
        <taxon>Ericoideae</taxon>
        <taxon>Rhodoreae</taxon>
        <taxon>Rhododendron</taxon>
    </lineage>
</organism>
<evidence type="ECO:0000313" key="3">
    <source>
        <dbReference type="Proteomes" id="UP000626092"/>
    </source>
</evidence>
<dbReference type="EMBL" id="WJXA01000007">
    <property type="protein sequence ID" value="KAF7137508.1"/>
    <property type="molecule type" value="Genomic_DNA"/>
</dbReference>
<protein>
    <submittedName>
        <fullName evidence="1">Uncharacterized protein</fullName>
    </submittedName>
</protein>
<sequence>MWCLISKGIAPFMPASIVMRTKMAGEEFAPARAILRFVPSIAPPGVPPSTHVPIWTPPPRGSYKLNCDTSWKKGSQFSYTAVSFAVT</sequence>
<accession>A0A834L5M7</accession>